<reference evidence="5 6" key="1">
    <citation type="submission" date="2024-04" db="EMBL/GenBank/DDBJ databases">
        <title>Tritrichomonas musculus Genome.</title>
        <authorList>
            <person name="Alves-Ferreira E."/>
            <person name="Grigg M."/>
            <person name="Lorenzi H."/>
            <person name="Galac M."/>
        </authorList>
    </citation>
    <scope>NUCLEOTIDE SEQUENCE [LARGE SCALE GENOMIC DNA]</scope>
    <source>
        <strain evidence="5 6">EAF2021</strain>
    </source>
</reference>
<protein>
    <recommendedName>
        <fullName evidence="7">DUF3447 domain-containing protein</fullName>
    </recommendedName>
</protein>
<keyword evidence="4" id="KW-0812">Transmembrane</keyword>
<keyword evidence="6" id="KW-1185">Reference proteome</keyword>
<dbReference type="EMBL" id="JAPFFF010000030">
    <property type="protein sequence ID" value="KAK8845749.1"/>
    <property type="molecule type" value="Genomic_DNA"/>
</dbReference>
<dbReference type="PROSITE" id="PS50297">
    <property type="entry name" value="ANK_REP_REGION"/>
    <property type="match status" value="1"/>
</dbReference>
<accession>A0ABR2HE93</accession>
<evidence type="ECO:0000256" key="3">
    <source>
        <dbReference type="PROSITE-ProRule" id="PRU00023"/>
    </source>
</evidence>
<comment type="caution">
    <text evidence="5">The sequence shown here is derived from an EMBL/GenBank/DDBJ whole genome shotgun (WGS) entry which is preliminary data.</text>
</comment>
<dbReference type="SUPFAM" id="SSF48403">
    <property type="entry name" value="Ankyrin repeat"/>
    <property type="match status" value="2"/>
</dbReference>
<gene>
    <name evidence="5" type="ORF">M9Y10_020667</name>
</gene>
<keyword evidence="2 3" id="KW-0040">ANK repeat</keyword>
<keyword evidence="4" id="KW-0472">Membrane</keyword>
<dbReference type="PANTHER" id="PTHR24198:SF165">
    <property type="entry name" value="ANKYRIN REPEAT-CONTAINING PROTEIN-RELATED"/>
    <property type="match status" value="1"/>
</dbReference>
<dbReference type="SMART" id="SM00248">
    <property type="entry name" value="ANK"/>
    <property type="match status" value="10"/>
</dbReference>
<dbReference type="PANTHER" id="PTHR24198">
    <property type="entry name" value="ANKYRIN REPEAT AND PROTEIN KINASE DOMAIN-CONTAINING PROTEIN"/>
    <property type="match status" value="1"/>
</dbReference>
<feature type="transmembrane region" description="Helical" evidence="4">
    <location>
        <begin position="672"/>
        <end position="690"/>
    </location>
</feature>
<dbReference type="Proteomes" id="UP001470230">
    <property type="component" value="Unassembled WGS sequence"/>
</dbReference>
<keyword evidence="4" id="KW-1133">Transmembrane helix</keyword>
<feature type="repeat" description="ANK" evidence="3">
    <location>
        <begin position="630"/>
        <end position="662"/>
    </location>
</feature>
<sequence length="733" mass="86446">MNKIDAILSYFTEMKSLHDFILNDYINKDDYKEELQNSIELFTNIKNDRFKLKGFLHLITKISNNHQRTKDFWAKIETIIIFFKNEIHNYFSDEEIFNIFHSNKRITLFIFKEKIINSNKSFWLTFRKEKYRNYKYDFYLLNEFKEFFITNDKEKMLYSNLQKVQPIFSNDYIFEKTREIGENCINVCLIIRKDSLDEFISYVNKKNISLDSSFQPSVFETNSFLIKNKANLIDYSAFFGSIRIFKYLLKMNVTQSPSLMLYAIHGNNYQIIHILEDNKTDIDDNDYYFNCFIESIKCHHNELAEYFKNKMSQGLNEAAIIKMLKYYNFEYLTDFDNIDQLNLLYYLCRYDHFIPAKLLLNSTNLTKKFLKEKFILTDSVKKRNIDIVKLLMEHHDINVNYKCVVKTNEGDTIQTNALIAAVKNNYLEIAKTLVNHPKTDINNKYVFKEGNIIIGSKIERTPLFYAVMNNNIDIIQFLLQQKKIKINEEININIGDKEETKNVLFEAIERDNLEIVSLLLNHPKIDVNQKLFKKDIMNDDSYSKTALFIAVENNNKALVDLLIANRKININDLSIVYKDQKTAKKTALCMAIENQNIEIIHSLLTNDKKIDLNKKSKWSTITQDNDVLKKRKTPLQQAIEIGNTEIVKILLNEHQEIDINDKCISYLRKRNWKKAFIAFVLLVTFGYLGISSISNGRKIMRALAHFGLGILTIMISNVDFFNMIQNLIVLIKF</sequence>
<evidence type="ECO:0000313" key="5">
    <source>
        <dbReference type="EMBL" id="KAK8845749.1"/>
    </source>
</evidence>
<evidence type="ECO:0008006" key="7">
    <source>
        <dbReference type="Google" id="ProtNLM"/>
    </source>
</evidence>
<keyword evidence="1" id="KW-0677">Repeat</keyword>
<dbReference type="Pfam" id="PF12796">
    <property type="entry name" value="Ank_2"/>
    <property type="match status" value="3"/>
</dbReference>
<evidence type="ECO:0000313" key="6">
    <source>
        <dbReference type="Proteomes" id="UP001470230"/>
    </source>
</evidence>
<dbReference type="InterPro" id="IPR036770">
    <property type="entry name" value="Ankyrin_rpt-contain_sf"/>
</dbReference>
<dbReference type="PROSITE" id="PS50088">
    <property type="entry name" value="ANK_REPEAT"/>
    <property type="match status" value="1"/>
</dbReference>
<feature type="transmembrane region" description="Helical" evidence="4">
    <location>
        <begin position="702"/>
        <end position="724"/>
    </location>
</feature>
<evidence type="ECO:0000256" key="2">
    <source>
        <dbReference type="ARBA" id="ARBA00023043"/>
    </source>
</evidence>
<organism evidence="5 6">
    <name type="scientific">Tritrichomonas musculus</name>
    <dbReference type="NCBI Taxonomy" id="1915356"/>
    <lineage>
        <taxon>Eukaryota</taxon>
        <taxon>Metamonada</taxon>
        <taxon>Parabasalia</taxon>
        <taxon>Tritrichomonadida</taxon>
        <taxon>Tritrichomonadidae</taxon>
        <taxon>Tritrichomonas</taxon>
    </lineage>
</organism>
<dbReference type="InterPro" id="IPR002110">
    <property type="entry name" value="Ankyrin_rpt"/>
</dbReference>
<evidence type="ECO:0000256" key="1">
    <source>
        <dbReference type="ARBA" id="ARBA00022737"/>
    </source>
</evidence>
<name>A0ABR2HE93_9EUKA</name>
<proteinExistence type="predicted"/>
<evidence type="ECO:0000256" key="4">
    <source>
        <dbReference type="SAM" id="Phobius"/>
    </source>
</evidence>
<dbReference type="Gene3D" id="1.25.40.20">
    <property type="entry name" value="Ankyrin repeat-containing domain"/>
    <property type="match status" value="2"/>
</dbReference>